<dbReference type="EMBL" id="BGZK01001166">
    <property type="protein sequence ID" value="GBP73211.1"/>
    <property type="molecule type" value="Genomic_DNA"/>
</dbReference>
<gene>
    <name evidence="2" type="ORF">EVAR_100566_1</name>
</gene>
<name>A0A4C1YA30_EUMVA</name>
<comment type="caution">
    <text evidence="2">The sequence shown here is derived from an EMBL/GenBank/DDBJ whole genome shotgun (WGS) entry which is preliminary data.</text>
</comment>
<feature type="region of interest" description="Disordered" evidence="1">
    <location>
        <begin position="61"/>
        <end position="149"/>
    </location>
</feature>
<sequence>MSYAQAFRRDSFCSHRDLASANNSRRVTVNTITRIVIFFFFHAKEENDPAARVAIRPGAGSHAVKVPRARMNNEEQDTRERKKKKWSYTKRIIFASGKTKRRHTHTRNRETKTQRDRRELSQRMAGWGERKELSVLSSGPGEAALGGGG</sequence>
<dbReference type="AlphaFoldDB" id="A0A4C1YA30"/>
<evidence type="ECO:0000256" key="1">
    <source>
        <dbReference type="SAM" id="MobiDB-lite"/>
    </source>
</evidence>
<feature type="compositionally biased region" description="Basic and acidic residues" evidence="1">
    <location>
        <begin position="71"/>
        <end position="80"/>
    </location>
</feature>
<proteinExistence type="predicted"/>
<accession>A0A4C1YA30</accession>
<reference evidence="2 3" key="1">
    <citation type="journal article" date="2019" name="Commun. Biol.">
        <title>The bagworm genome reveals a unique fibroin gene that provides high tensile strength.</title>
        <authorList>
            <person name="Kono N."/>
            <person name="Nakamura H."/>
            <person name="Ohtoshi R."/>
            <person name="Tomita M."/>
            <person name="Numata K."/>
            <person name="Arakawa K."/>
        </authorList>
    </citation>
    <scope>NUCLEOTIDE SEQUENCE [LARGE SCALE GENOMIC DNA]</scope>
</reference>
<evidence type="ECO:0000313" key="3">
    <source>
        <dbReference type="Proteomes" id="UP000299102"/>
    </source>
</evidence>
<dbReference type="Proteomes" id="UP000299102">
    <property type="component" value="Unassembled WGS sequence"/>
</dbReference>
<protein>
    <submittedName>
        <fullName evidence="2">Uncharacterized protein</fullName>
    </submittedName>
</protein>
<keyword evidence="3" id="KW-1185">Reference proteome</keyword>
<organism evidence="2 3">
    <name type="scientific">Eumeta variegata</name>
    <name type="common">Bagworm moth</name>
    <name type="synonym">Eumeta japonica</name>
    <dbReference type="NCBI Taxonomy" id="151549"/>
    <lineage>
        <taxon>Eukaryota</taxon>
        <taxon>Metazoa</taxon>
        <taxon>Ecdysozoa</taxon>
        <taxon>Arthropoda</taxon>
        <taxon>Hexapoda</taxon>
        <taxon>Insecta</taxon>
        <taxon>Pterygota</taxon>
        <taxon>Neoptera</taxon>
        <taxon>Endopterygota</taxon>
        <taxon>Lepidoptera</taxon>
        <taxon>Glossata</taxon>
        <taxon>Ditrysia</taxon>
        <taxon>Tineoidea</taxon>
        <taxon>Psychidae</taxon>
        <taxon>Oiketicinae</taxon>
        <taxon>Eumeta</taxon>
    </lineage>
</organism>
<evidence type="ECO:0000313" key="2">
    <source>
        <dbReference type="EMBL" id="GBP73211.1"/>
    </source>
</evidence>
<feature type="compositionally biased region" description="Basic and acidic residues" evidence="1">
    <location>
        <begin position="107"/>
        <end position="121"/>
    </location>
</feature>